<protein>
    <submittedName>
        <fullName evidence="14">Uncharacterized protein</fullName>
    </submittedName>
</protein>
<keyword evidence="7 8" id="KW-1015">Disulfide bond</keyword>
<dbReference type="PROSITE" id="PS01209">
    <property type="entry name" value="LDLRA_1"/>
    <property type="match status" value="1"/>
</dbReference>
<dbReference type="Proteomes" id="UP000681722">
    <property type="component" value="Unassembled WGS sequence"/>
</dbReference>
<name>A0A814UZE3_9BILA</name>
<dbReference type="PROSITE" id="PS50262">
    <property type="entry name" value="G_PROTEIN_RECEP_F1_2"/>
    <property type="match status" value="1"/>
</dbReference>
<dbReference type="EMBL" id="CAJNOK010000523">
    <property type="protein sequence ID" value="CAF0759072.1"/>
    <property type="molecule type" value="Genomic_DNA"/>
</dbReference>
<reference evidence="14" key="1">
    <citation type="submission" date="2021-02" db="EMBL/GenBank/DDBJ databases">
        <authorList>
            <person name="Nowell W R."/>
        </authorList>
    </citation>
    <scope>NUCLEOTIDE SEQUENCE</scope>
</reference>
<dbReference type="InterPro" id="IPR023415">
    <property type="entry name" value="LDLR_class-A_CS"/>
</dbReference>
<evidence type="ECO:0000256" key="7">
    <source>
        <dbReference type="ARBA" id="ARBA00023157"/>
    </source>
</evidence>
<dbReference type="InterPro" id="IPR036055">
    <property type="entry name" value="LDL_receptor-like_sf"/>
</dbReference>
<dbReference type="EMBL" id="CAJNOQ010007838">
    <property type="protein sequence ID" value="CAF1180508.1"/>
    <property type="molecule type" value="Genomic_DNA"/>
</dbReference>
<dbReference type="SUPFAM" id="SSF81321">
    <property type="entry name" value="Family A G protein-coupled receptor-like"/>
    <property type="match status" value="1"/>
</dbReference>
<dbReference type="Gene3D" id="4.10.400.10">
    <property type="entry name" value="Low-density Lipoprotein Receptor"/>
    <property type="match status" value="3"/>
</dbReference>
<evidence type="ECO:0000313" key="14">
    <source>
        <dbReference type="EMBL" id="CAF1180508.1"/>
    </source>
</evidence>
<feature type="domain" description="EGF-like" evidence="11">
    <location>
        <begin position="925"/>
        <end position="963"/>
    </location>
</feature>
<evidence type="ECO:0000313" key="13">
    <source>
        <dbReference type="EMBL" id="CAF0759072.1"/>
    </source>
</evidence>
<dbReference type="InterPro" id="IPR017452">
    <property type="entry name" value="GPCR_Rhodpsn_7TM"/>
</dbReference>
<keyword evidence="6 10" id="KW-0472">Membrane</keyword>
<keyword evidence="5 10" id="KW-1133">Transmembrane helix</keyword>
<dbReference type="InterPro" id="IPR050685">
    <property type="entry name" value="LDLR"/>
</dbReference>
<dbReference type="OrthoDB" id="2019384at2759"/>
<dbReference type="PROSITE" id="PS50026">
    <property type="entry name" value="EGF_3"/>
    <property type="match status" value="2"/>
</dbReference>
<keyword evidence="4" id="KW-0677">Repeat</keyword>
<dbReference type="SUPFAM" id="SSF57424">
    <property type="entry name" value="LDL receptor-like module"/>
    <property type="match status" value="4"/>
</dbReference>
<dbReference type="Gene3D" id="2.10.25.10">
    <property type="entry name" value="Laminin"/>
    <property type="match status" value="1"/>
</dbReference>
<dbReference type="Proteomes" id="UP000682733">
    <property type="component" value="Unassembled WGS sequence"/>
</dbReference>
<evidence type="ECO:0000313" key="17">
    <source>
        <dbReference type="Proteomes" id="UP000663829"/>
    </source>
</evidence>
<evidence type="ECO:0000256" key="2">
    <source>
        <dbReference type="ARBA" id="ARBA00004308"/>
    </source>
</evidence>
<dbReference type="PROSITE" id="PS50068">
    <property type="entry name" value="LDLRA_2"/>
    <property type="match status" value="5"/>
</dbReference>
<feature type="domain" description="EGF-like" evidence="11">
    <location>
        <begin position="995"/>
        <end position="1036"/>
    </location>
</feature>
<feature type="transmembrane region" description="Helical" evidence="10">
    <location>
        <begin position="1229"/>
        <end position="1253"/>
    </location>
</feature>
<feature type="transmembrane region" description="Helical" evidence="10">
    <location>
        <begin position="1519"/>
        <end position="1541"/>
    </location>
</feature>
<dbReference type="SUPFAM" id="SSF57196">
    <property type="entry name" value="EGF/Laminin"/>
    <property type="match status" value="1"/>
</dbReference>
<dbReference type="Proteomes" id="UP000677228">
    <property type="component" value="Unassembled WGS sequence"/>
</dbReference>
<dbReference type="Proteomes" id="UP000663829">
    <property type="component" value="Unassembled WGS sequence"/>
</dbReference>
<dbReference type="PRINTS" id="PR00261">
    <property type="entry name" value="LDLRECEPTOR"/>
</dbReference>
<evidence type="ECO:0000259" key="11">
    <source>
        <dbReference type="PROSITE" id="PS50026"/>
    </source>
</evidence>
<dbReference type="EMBL" id="CAJOBA010000523">
    <property type="protein sequence ID" value="CAF3538708.1"/>
    <property type="molecule type" value="Genomic_DNA"/>
</dbReference>
<feature type="disulfide bond" evidence="9">
    <location>
        <begin position="190"/>
        <end position="202"/>
    </location>
</feature>
<feature type="transmembrane region" description="Helical" evidence="10">
    <location>
        <begin position="1388"/>
        <end position="1405"/>
    </location>
</feature>
<dbReference type="GO" id="GO:0004930">
    <property type="term" value="F:G protein-coupled receptor activity"/>
    <property type="evidence" value="ECO:0007669"/>
    <property type="project" value="InterPro"/>
</dbReference>
<evidence type="ECO:0000256" key="6">
    <source>
        <dbReference type="ARBA" id="ARBA00023136"/>
    </source>
</evidence>
<comment type="caution">
    <text evidence="8">Lacks conserved residue(s) required for the propagation of feature annotation.</text>
</comment>
<dbReference type="PROSITE" id="PS01186">
    <property type="entry name" value="EGF_2"/>
    <property type="match status" value="2"/>
</dbReference>
<dbReference type="Pfam" id="PF00001">
    <property type="entry name" value="7tm_1"/>
    <property type="match status" value="1"/>
</dbReference>
<sequence>MHDTDRGISNNFGRFQQDCLYYYERTGYVNTLVPYCVRSNISFREISTKVINGIPLKFGTLKEMNVKSENLFDWYAPIDSIEQYQVYIESNNKTASEIFYYNCTQPWFGSYCQYTFNSSETFNHIVSRRFSNKGDDPEKILAVTNGTCYNGFECNRSSCLDWREICDGKIDCLNGEDEQSFCFELETNECKKGEYRCQNGMCVPENFFYDTFGKDCMDGTDEVVNYGDKNRFCYEDPSIYCEEFLSPRFQFPCGDGQYTSQPYKFSGLYNTLSYCANVRDILHLHGLLTRSDDNETDMISVLCENYVSCIVGFREDCESINYIELISNECPSIFLFPSNPILSYSFRFVYQSNKTNWLTNIAPNYICYDEYWCNETYPITIRLFNNSSSCRKFNEFVQLNETYKKWGHLLDNIQNLFKACSSPGYINCSSHPSLFSCNGSSSKCISKHRLSNGINDCINGIDEISDGTCSLNLTHRFKCQTSERCIPRMLLLNKFTDCPDRSDEYLLQNCIPEDTASCRQIRGEITSTDDSMLFQKLCNGIVELFNGENNETDESNCADIWPTCLTRYTICDNIWNCEKGIDELNCLYKPYKCESQDQHYCALANKTELSCISLDIVNDGKIDCLGSTDEREYCRSEYPSNPYQRYRCLNDTLCISPLQLCDSKQDCLYGDDEILICPLLSNLLSVIIDIPVNMQIDSESCYGNIFCDLIDIPNFKYPSTKNLAEYPARNSEDGIKALVETKTSLSIIHNESAAMSEQSLSKTSTDNDENTYRISWYCNRGILTHTSFNIDYCLCPPSYYGDRCQYQSERLSVIIQLYKLISFEPNIVFKLLVTLIENESYEIISYEEVFFARPVDCFVKHAFYLLYRHERNKIKYNYSVHIDAYSVTIFKIEYQSSWLFEIPFGFLPVNRLAAELAILDHRLENNLQCNELNCGVNGYCNQYMNSERRFCRCKEGWSGKLCNESVQCQCARGSVCVNSICVCPSGKIGRLCHVPFQPCEKVTCKNGGTCVIISDERSLTPYTCVCKLGYHGIHCQEYSARIHISFTDVTIPSAIALRGIFVPHELDNGPHNQGSKVIRIAPYQKNIIGYFSHRLLFHIIFLQTIDNQNDHYLIALSKPAILKELSTKVIQENRCQNIPKIFNNTVMSMAKMNRMKYYHLACQQHQPLRCFFDEMLMCLCTKEKLADCFHFENALDGCNGTSYCQNNGKCIKQSTQCPTMSICICEECYYGNLCQFTTSGYVLSLDAIIGLNIQQGVKVKNQIFIIKLTVILVVIIFTFGLIFNLLSIVTFCQSTVLDNGCNLYLLYSSIICLFSVCILGAKLVYLLTTQINLYPNRTIAHISCILIEFLLRVLPTINEWLNACVAIERALIATIGMKHNKVSSKRRAKFLITLVITVAVITSIHDPVNRRLIDDQNDDIASIWCVASYDQKWLKMYNSAVNFIHFIFPFGINIISAIYIIIQTTRKRSNTKAEPNLVLKTMFREHQHLLISSFALFLLALPRLIISFIFVCITPREPYLYLIGYLISFMPQIIIFFIFILPSSRYKTQFDLITQHVRTKTTRMIASIYE</sequence>
<dbReference type="InterPro" id="IPR000276">
    <property type="entry name" value="GPCR_Rhodpsn"/>
</dbReference>
<comment type="caution">
    <text evidence="14">The sequence shown here is derived from an EMBL/GenBank/DDBJ whole genome shotgun (WGS) entry which is preliminary data.</text>
</comment>
<keyword evidence="3 10" id="KW-0812">Transmembrane</keyword>
<evidence type="ECO:0000313" key="16">
    <source>
        <dbReference type="EMBL" id="CAF3944754.1"/>
    </source>
</evidence>
<evidence type="ECO:0000256" key="10">
    <source>
        <dbReference type="SAM" id="Phobius"/>
    </source>
</evidence>
<feature type="disulfide bond" evidence="9">
    <location>
        <begin position="154"/>
        <end position="172"/>
    </location>
</feature>
<dbReference type="PROSITE" id="PS00022">
    <property type="entry name" value="EGF_1"/>
    <property type="match status" value="3"/>
</dbReference>
<dbReference type="SMART" id="SM00192">
    <property type="entry name" value="LDLa"/>
    <property type="match status" value="6"/>
</dbReference>
<keyword evidence="8" id="KW-0245">EGF-like domain</keyword>
<dbReference type="Gene3D" id="1.20.1070.10">
    <property type="entry name" value="Rhodopsin 7-helix transmembrane proteins"/>
    <property type="match status" value="1"/>
</dbReference>
<feature type="transmembrane region" description="Helical" evidence="10">
    <location>
        <begin position="1443"/>
        <end position="1462"/>
    </location>
</feature>
<feature type="transmembrane region" description="Helical" evidence="10">
    <location>
        <begin position="1489"/>
        <end position="1513"/>
    </location>
</feature>
<dbReference type="Pfam" id="PF00008">
    <property type="entry name" value="EGF"/>
    <property type="match status" value="1"/>
</dbReference>
<feature type="disulfide bond" evidence="8">
    <location>
        <begin position="934"/>
        <end position="951"/>
    </location>
</feature>
<feature type="transmembrane region" description="Helical" evidence="10">
    <location>
        <begin position="1303"/>
        <end position="1326"/>
    </location>
</feature>
<feature type="domain" description="G-protein coupled receptors family 1 profile" evidence="12">
    <location>
        <begin position="1283"/>
        <end position="1539"/>
    </location>
</feature>
<dbReference type="InterPro" id="IPR000742">
    <property type="entry name" value="EGF"/>
</dbReference>
<evidence type="ECO:0000256" key="9">
    <source>
        <dbReference type="PROSITE-ProRule" id="PRU00124"/>
    </source>
</evidence>
<dbReference type="PANTHER" id="PTHR24270">
    <property type="entry name" value="LOW-DENSITY LIPOPROTEIN RECEPTOR-RELATED"/>
    <property type="match status" value="1"/>
</dbReference>
<accession>A0A814UZE3</accession>
<evidence type="ECO:0000256" key="4">
    <source>
        <dbReference type="ARBA" id="ARBA00022737"/>
    </source>
</evidence>
<dbReference type="InterPro" id="IPR002172">
    <property type="entry name" value="LDrepeatLR_classA_rpt"/>
</dbReference>
<dbReference type="EMBL" id="CAJOBC010007838">
    <property type="protein sequence ID" value="CAF3944754.1"/>
    <property type="molecule type" value="Genomic_DNA"/>
</dbReference>
<evidence type="ECO:0000259" key="12">
    <source>
        <dbReference type="PROSITE" id="PS50262"/>
    </source>
</evidence>
<proteinExistence type="predicted"/>
<evidence type="ECO:0000256" key="3">
    <source>
        <dbReference type="ARBA" id="ARBA00022692"/>
    </source>
</evidence>
<evidence type="ECO:0000256" key="5">
    <source>
        <dbReference type="ARBA" id="ARBA00022989"/>
    </source>
</evidence>
<evidence type="ECO:0000256" key="1">
    <source>
        <dbReference type="ARBA" id="ARBA00004167"/>
    </source>
</evidence>
<keyword evidence="17" id="KW-1185">Reference proteome</keyword>
<dbReference type="CDD" id="cd00112">
    <property type="entry name" value="LDLa"/>
    <property type="match status" value="2"/>
</dbReference>
<dbReference type="Pfam" id="PF00057">
    <property type="entry name" value="Ldl_recept_a"/>
    <property type="match status" value="1"/>
</dbReference>
<gene>
    <name evidence="14" type="ORF">GPM918_LOCUS22676</name>
    <name evidence="13" type="ORF">OVA965_LOCUS2450</name>
    <name evidence="16" type="ORF">SRO942_LOCUS22673</name>
    <name evidence="15" type="ORF">TMI583_LOCUS2450</name>
</gene>
<dbReference type="GO" id="GO:0005886">
    <property type="term" value="C:plasma membrane"/>
    <property type="evidence" value="ECO:0007669"/>
    <property type="project" value="TreeGrafter"/>
</dbReference>
<dbReference type="GO" id="GO:0012505">
    <property type="term" value="C:endomembrane system"/>
    <property type="evidence" value="ECO:0007669"/>
    <property type="project" value="UniProtKB-SubCell"/>
</dbReference>
<feature type="disulfide bond" evidence="8">
    <location>
        <begin position="953"/>
        <end position="962"/>
    </location>
</feature>
<feature type="disulfide bond" evidence="8">
    <location>
        <begin position="1026"/>
        <end position="1035"/>
    </location>
</feature>
<evidence type="ECO:0000313" key="15">
    <source>
        <dbReference type="EMBL" id="CAF3538708.1"/>
    </source>
</evidence>
<evidence type="ECO:0000256" key="8">
    <source>
        <dbReference type="PROSITE-ProRule" id="PRU00076"/>
    </source>
</evidence>
<feature type="transmembrane region" description="Helical" evidence="10">
    <location>
        <begin position="1265"/>
        <end position="1291"/>
    </location>
</feature>
<organism evidence="14 17">
    <name type="scientific">Didymodactylos carnosus</name>
    <dbReference type="NCBI Taxonomy" id="1234261"/>
    <lineage>
        <taxon>Eukaryota</taxon>
        <taxon>Metazoa</taxon>
        <taxon>Spiralia</taxon>
        <taxon>Gnathifera</taxon>
        <taxon>Rotifera</taxon>
        <taxon>Eurotatoria</taxon>
        <taxon>Bdelloidea</taxon>
        <taxon>Philodinida</taxon>
        <taxon>Philodinidae</taxon>
        <taxon>Didymodactylos</taxon>
    </lineage>
</organism>
<comment type="subcellular location">
    <subcellularLocation>
        <location evidence="2">Endomembrane system</location>
    </subcellularLocation>
    <subcellularLocation>
        <location evidence="1">Membrane</location>
        <topology evidence="1">Single-pass membrane protein</topology>
    </subcellularLocation>
</comment>
<dbReference type="SMART" id="SM00181">
    <property type="entry name" value="EGF"/>
    <property type="match status" value="4"/>
</dbReference>
<dbReference type="GO" id="GO:0016192">
    <property type="term" value="P:vesicle-mediated transport"/>
    <property type="evidence" value="ECO:0007669"/>
    <property type="project" value="UniProtKB-ARBA"/>
</dbReference>